<proteinExistence type="predicted"/>
<dbReference type="PANTHER" id="PTHR30349">
    <property type="entry name" value="PHAGE INTEGRASE-RELATED"/>
    <property type="match status" value="1"/>
</dbReference>
<dbReference type="InterPro" id="IPR011010">
    <property type="entry name" value="DNA_brk_join_enz"/>
</dbReference>
<name>A0ABU9VPA5_9BACI</name>
<dbReference type="Pfam" id="PF00589">
    <property type="entry name" value="Phage_integrase"/>
    <property type="match status" value="1"/>
</dbReference>
<dbReference type="PROSITE" id="PS51898">
    <property type="entry name" value="TYR_RECOMBINASE"/>
    <property type="match status" value="1"/>
</dbReference>
<feature type="domain" description="Tyr recombinase" evidence="2">
    <location>
        <begin position="8"/>
        <end position="205"/>
    </location>
</feature>
<evidence type="ECO:0000259" key="2">
    <source>
        <dbReference type="PROSITE" id="PS51898"/>
    </source>
</evidence>
<protein>
    <submittedName>
        <fullName evidence="3">Site-specific integrase</fullName>
    </submittedName>
</protein>
<dbReference type="InterPro" id="IPR002104">
    <property type="entry name" value="Integrase_catalytic"/>
</dbReference>
<dbReference type="CDD" id="cd01192">
    <property type="entry name" value="INT_C_like_3"/>
    <property type="match status" value="1"/>
</dbReference>
<reference evidence="3 4" key="1">
    <citation type="submission" date="2024-03" db="EMBL/GenBank/DDBJ databases">
        <title>Bacilli Hybrid Assemblies.</title>
        <authorList>
            <person name="Kovac J."/>
        </authorList>
    </citation>
    <scope>NUCLEOTIDE SEQUENCE [LARGE SCALE GENOMIC DNA]</scope>
    <source>
        <strain evidence="3 4">FSL R7-0666</strain>
    </source>
</reference>
<comment type="caution">
    <text evidence="3">The sequence shown here is derived from an EMBL/GenBank/DDBJ whole genome shotgun (WGS) entry which is preliminary data.</text>
</comment>
<dbReference type="Proteomes" id="UP001418796">
    <property type="component" value="Unassembled WGS sequence"/>
</dbReference>
<dbReference type="Gene3D" id="1.10.443.10">
    <property type="entry name" value="Intergrase catalytic core"/>
    <property type="match status" value="1"/>
</dbReference>
<dbReference type="RefSeq" id="WP_343132222.1">
    <property type="nucleotide sequence ID" value="NZ_JBCITK010000002.1"/>
</dbReference>
<dbReference type="InterPro" id="IPR013762">
    <property type="entry name" value="Integrase-like_cat_sf"/>
</dbReference>
<evidence type="ECO:0000313" key="3">
    <source>
        <dbReference type="EMBL" id="MEN0645555.1"/>
    </source>
</evidence>
<accession>A0ABU9VPA5</accession>
<organism evidence="3 4">
    <name type="scientific">Alkalicoccobacillus gibsonii</name>
    <dbReference type="NCBI Taxonomy" id="79881"/>
    <lineage>
        <taxon>Bacteria</taxon>
        <taxon>Bacillati</taxon>
        <taxon>Bacillota</taxon>
        <taxon>Bacilli</taxon>
        <taxon>Bacillales</taxon>
        <taxon>Bacillaceae</taxon>
        <taxon>Alkalicoccobacillus</taxon>
    </lineage>
</organism>
<evidence type="ECO:0000313" key="4">
    <source>
        <dbReference type="Proteomes" id="UP001418796"/>
    </source>
</evidence>
<dbReference type="EMBL" id="JBCITK010000002">
    <property type="protein sequence ID" value="MEN0645555.1"/>
    <property type="molecule type" value="Genomic_DNA"/>
</dbReference>
<keyword evidence="1" id="KW-0233">DNA recombination</keyword>
<dbReference type="InterPro" id="IPR050090">
    <property type="entry name" value="Tyrosine_recombinase_XerCD"/>
</dbReference>
<dbReference type="SUPFAM" id="SSF56349">
    <property type="entry name" value="DNA breaking-rejoining enzymes"/>
    <property type="match status" value="1"/>
</dbReference>
<dbReference type="PANTHER" id="PTHR30349:SF82">
    <property type="entry name" value="INTEGRASE_RECOMBINASE YOEC-RELATED"/>
    <property type="match status" value="1"/>
</dbReference>
<sequence length="209" mass="24246">MSYVKSDGIPKAETVLPIKRKSDLKKVKMYLKATNIRNYTIFTVGINVLLRAGDLLNLKWSDVMENENQFKDRFTIAEDKTDKRRTVKMNSSALEALKEYKESLKEFHLDQFIFQSRKKNKNGERKLDVKALHRIVKETCKNLGLKGNYGTHTLRKTGAYHMYVNGIAQNPMILAKLQRMLNHSSSSVTLRYIGIEQQEIDDIYDELNL</sequence>
<evidence type="ECO:0000256" key="1">
    <source>
        <dbReference type="ARBA" id="ARBA00023172"/>
    </source>
</evidence>
<gene>
    <name evidence="3" type="ORF">MKY91_20530</name>
</gene>
<keyword evidence="4" id="KW-1185">Reference proteome</keyword>